<comment type="catalytic activity">
    <reaction evidence="8 9">
        <text>a ubiquinone + NADH + 5 H(+)(in) = a ubiquinol + NAD(+) + 4 H(+)(out)</text>
        <dbReference type="Rhea" id="RHEA:29091"/>
        <dbReference type="Rhea" id="RHEA-COMP:9565"/>
        <dbReference type="Rhea" id="RHEA-COMP:9566"/>
        <dbReference type="ChEBI" id="CHEBI:15378"/>
        <dbReference type="ChEBI" id="CHEBI:16389"/>
        <dbReference type="ChEBI" id="CHEBI:17976"/>
        <dbReference type="ChEBI" id="CHEBI:57540"/>
        <dbReference type="ChEBI" id="CHEBI:57945"/>
        <dbReference type="EC" id="7.1.1.2"/>
    </reaction>
</comment>
<dbReference type="GO" id="GO:0031966">
    <property type="term" value="C:mitochondrial membrane"/>
    <property type="evidence" value="ECO:0007669"/>
    <property type="project" value="UniProtKB-SubCell"/>
</dbReference>
<geneLocation type="mitochondrion" evidence="10"/>
<keyword evidence="9 10" id="KW-0496">Mitochondrion</keyword>
<dbReference type="InterPro" id="IPR038430">
    <property type="entry name" value="NDAH_ubi_oxred_su3_sf"/>
</dbReference>
<gene>
    <name evidence="10" type="primary">ND3</name>
</gene>
<dbReference type="Gene3D" id="1.20.58.1610">
    <property type="entry name" value="NADH:ubiquinone/plastoquinone oxidoreductase, chain 3"/>
    <property type="match status" value="1"/>
</dbReference>
<keyword evidence="5 9" id="KW-0812">Transmembrane</keyword>
<dbReference type="PANTHER" id="PTHR11058">
    <property type="entry name" value="NADH-UBIQUINONE OXIDOREDUCTASE CHAIN 3"/>
    <property type="match status" value="1"/>
</dbReference>
<evidence type="ECO:0000256" key="9">
    <source>
        <dbReference type="RuleBase" id="RU003640"/>
    </source>
</evidence>
<evidence type="ECO:0000256" key="5">
    <source>
        <dbReference type="ARBA" id="ARBA00022692"/>
    </source>
</evidence>
<protein>
    <recommendedName>
        <fullName evidence="3 9">NADH-ubiquinone oxidoreductase chain 3</fullName>
        <ecNumber evidence="9">7.1.1.2</ecNumber>
    </recommendedName>
</protein>
<comment type="function">
    <text evidence="9">Core subunit of the mitochondrial membrane respiratory chain NADH dehydrogenase (Complex I) which catalyzes electron transfer from NADH through the respiratory chain, using ubiquinone as an electron acceptor. Essential for the catalytic activity of complex I.</text>
</comment>
<keyword evidence="9" id="KW-1278">Translocase</keyword>
<name>Q2FCB0_9NEOP</name>
<keyword evidence="9" id="KW-0520">NAD</keyword>
<dbReference type="InterPro" id="IPR000440">
    <property type="entry name" value="NADH_UbQ/plastoQ_OxRdtase_su3"/>
</dbReference>
<keyword evidence="7 9" id="KW-0472">Membrane</keyword>
<evidence type="ECO:0000313" key="10">
    <source>
        <dbReference type="EMBL" id="AAY57572.1"/>
    </source>
</evidence>
<organism evidence="10">
    <name type="scientific">Physconelloides eurysema</name>
    <dbReference type="NCBI Taxonomy" id="135605"/>
    <lineage>
        <taxon>Eukaryota</taxon>
        <taxon>Metazoa</taxon>
        <taxon>Ecdysozoa</taxon>
        <taxon>Arthropoda</taxon>
        <taxon>Hexapoda</taxon>
        <taxon>Insecta</taxon>
        <taxon>Pterygota</taxon>
        <taxon>Neoptera</taxon>
        <taxon>Paraneoptera</taxon>
        <taxon>Psocodea</taxon>
        <taxon>Troctomorpha</taxon>
        <taxon>Phthiraptera</taxon>
        <taxon>Ischnocera</taxon>
        <taxon>Philopteridae</taxon>
        <taxon>Physconelloides</taxon>
    </lineage>
</organism>
<dbReference type="PANTHER" id="PTHR11058:SF9">
    <property type="entry name" value="NADH-UBIQUINONE OXIDOREDUCTASE CHAIN 3"/>
    <property type="match status" value="1"/>
</dbReference>
<dbReference type="Pfam" id="PF00507">
    <property type="entry name" value="Oxidored_q4"/>
    <property type="match status" value="1"/>
</dbReference>
<dbReference type="GO" id="GO:0030964">
    <property type="term" value="C:NADH dehydrogenase complex"/>
    <property type="evidence" value="ECO:0007669"/>
    <property type="project" value="TreeGrafter"/>
</dbReference>
<dbReference type="EC" id="7.1.1.2" evidence="9"/>
<comment type="similarity">
    <text evidence="2 9">Belongs to the complex I subunit 3 family.</text>
</comment>
<feature type="transmembrane region" description="Helical" evidence="9">
    <location>
        <begin position="51"/>
        <end position="76"/>
    </location>
</feature>
<dbReference type="EMBL" id="DQ007341">
    <property type="protein sequence ID" value="AAY57572.1"/>
    <property type="molecule type" value="Genomic_DNA"/>
</dbReference>
<feature type="transmembrane region" description="Helical" evidence="9">
    <location>
        <begin position="88"/>
        <end position="106"/>
    </location>
</feature>
<keyword evidence="4 9" id="KW-0813">Transport</keyword>
<keyword evidence="6 9" id="KW-1133">Transmembrane helix</keyword>
<accession>Q2FCB0</accession>
<evidence type="ECO:0000256" key="8">
    <source>
        <dbReference type="ARBA" id="ARBA00049551"/>
    </source>
</evidence>
<dbReference type="AlphaFoldDB" id="Q2FCB0"/>
<comment type="subcellular location">
    <subcellularLocation>
        <location evidence="1">Membrane</location>
    </subcellularLocation>
    <subcellularLocation>
        <location evidence="9">Mitochondrion membrane</location>
        <topology evidence="9">Multi-pass membrane protein</topology>
    </subcellularLocation>
</comment>
<evidence type="ECO:0000256" key="1">
    <source>
        <dbReference type="ARBA" id="ARBA00004370"/>
    </source>
</evidence>
<keyword evidence="9" id="KW-0679">Respiratory chain</keyword>
<keyword evidence="9" id="KW-0249">Electron transport</keyword>
<sequence>MKWVEYVLCVIFIVVLLWGVSGMFSLSEKTGANSELYECGIESIQDEKAPFYLHFFLIGILFLLFDVELIVCIPMIWMNLLEKSWGMVWFFFFLILFFGLVLEVLMETVSWKE</sequence>
<evidence type="ECO:0000256" key="7">
    <source>
        <dbReference type="ARBA" id="ARBA00023136"/>
    </source>
</evidence>
<evidence type="ECO:0000256" key="3">
    <source>
        <dbReference type="ARBA" id="ARBA00021007"/>
    </source>
</evidence>
<evidence type="ECO:0000256" key="6">
    <source>
        <dbReference type="ARBA" id="ARBA00022989"/>
    </source>
</evidence>
<evidence type="ECO:0000256" key="4">
    <source>
        <dbReference type="ARBA" id="ARBA00022448"/>
    </source>
</evidence>
<dbReference type="GO" id="GO:0008137">
    <property type="term" value="F:NADH dehydrogenase (ubiquinone) activity"/>
    <property type="evidence" value="ECO:0007669"/>
    <property type="project" value="UniProtKB-UniRule"/>
</dbReference>
<reference evidence="10" key="1">
    <citation type="journal article" date="2006" name="Insect Mol. Biol.">
        <title>Extraordinary number of gene rearrangements in the mitochondrial genomes of lice (Phthiraptera: Insecta).</title>
        <authorList>
            <person name="Covacin C."/>
            <person name="Shao R."/>
            <person name="Cameron S."/>
            <person name="Barker S.C."/>
        </authorList>
    </citation>
    <scope>NUCLEOTIDE SEQUENCE</scope>
</reference>
<proteinExistence type="inferred from homology"/>
<evidence type="ECO:0000256" key="2">
    <source>
        <dbReference type="ARBA" id="ARBA00008472"/>
    </source>
</evidence>
<keyword evidence="9" id="KW-0830">Ubiquinone</keyword>